<keyword evidence="8 10" id="KW-0012">Acyltransferase</keyword>
<accession>A0A166FEC0</accession>
<dbReference type="Proteomes" id="UP000077066">
    <property type="component" value="Unassembled WGS sequence"/>
</dbReference>
<sequence>MKKESVGTVETEYLDITSELKLESGKTLKNVTIAYETYGTLNKNKDNGILICHALSGDAHAAGWHEGDTKPGWWEIIIGPGKSLDTEKYFIISSNVIGGCKGSTGPSSINPDTGEEYGLDFPVVTIKDMTKAQNELVKHFGIKQLFAVIGGSMGGMQVLQWTVSYPEMVKKAIPIATTARSSPQQIAFNEVGRQAIVSDPAWNKGDYYSKNFPENGLSLARMIAHITYLSDESMYEKFGRNLQNKDKISYDFELDFQVESYLHYQGKSFVKRFDANSYLYITKAIDYFDLSINGSLIQGLKNVKSKINIIAIDSDWLYPTSQSKEILTALNANEVDVKYHELQSSYGHDAFLLEHGQLNYIIAKFLQDIQVEDILSENISTLSKDAKIEDVAILMMDEYITHVPIVTEDNILVGIVTAWDLSKSIATSCDNLEAIMTRNVKTCKSTDSIETIARKMKKYDISCLPVVDDNSKLEGLVTTDQISHLMTN</sequence>
<feature type="active site" evidence="10">
    <location>
        <position position="348"/>
    </location>
</feature>
<dbReference type="HAMAP" id="MF_00296">
    <property type="entry name" value="MetX_acyltransf"/>
    <property type="match status" value="1"/>
</dbReference>
<evidence type="ECO:0000256" key="7">
    <source>
        <dbReference type="ARBA" id="ARBA00023167"/>
    </source>
</evidence>
<dbReference type="PROSITE" id="PS51371">
    <property type="entry name" value="CBS"/>
    <property type="match status" value="2"/>
</dbReference>
<dbReference type="PATRIC" id="fig|55758.3.peg.80"/>
<dbReference type="UniPathway" id="UPA00051">
    <property type="reaction ID" value="UER00074"/>
</dbReference>
<dbReference type="InterPro" id="IPR008220">
    <property type="entry name" value="HAT_MetX-like"/>
</dbReference>
<dbReference type="Gene3D" id="3.10.580.10">
    <property type="entry name" value="CBS-domain"/>
    <property type="match status" value="1"/>
</dbReference>
<evidence type="ECO:0000256" key="6">
    <source>
        <dbReference type="ARBA" id="ARBA00023122"/>
    </source>
</evidence>
<evidence type="ECO:0000256" key="9">
    <source>
        <dbReference type="ARBA" id="ARBA00049043"/>
    </source>
</evidence>
<reference evidence="13 14" key="1">
    <citation type="submission" date="2016-04" db="EMBL/GenBank/DDBJ databases">
        <title>Genome sequence of Methanobrevibacter filiformis DSM 11501.</title>
        <authorList>
            <person name="Poehlein A."/>
            <person name="Seedorf H."/>
            <person name="Daniel R."/>
        </authorList>
    </citation>
    <scope>NUCLEOTIDE SEQUENCE [LARGE SCALE GENOMIC DNA]</scope>
    <source>
        <strain evidence="13 14">DSM 11501</strain>
    </source>
</reference>
<dbReference type="SMART" id="SM00116">
    <property type="entry name" value="CBS"/>
    <property type="match status" value="2"/>
</dbReference>
<keyword evidence="5 10" id="KW-0808">Transferase</keyword>
<dbReference type="NCBIfam" id="NF001209">
    <property type="entry name" value="PRK00175.1"/>
    <property type="match status" value="1"/>
</dbReference>
<dbReference type="GO" id="GO:0009092">
    <property type="term" value="P:homoserine metabolic process"/>
    <property type="evidence" value="ECO:0007669"/>
    <property type="project" value="TreeGrafter"/>
</dbReference>
<evidence type="ECO:0000256" key="3">
    <source>
        <dbReference type="ARBA" id="ARBA00022490"/>
    </source>
</evidence>
<evidence type="ECO:0000256" key="4">
    <source>
        <dbReference type="ARBA" id="ARBA00022605"/>
    </source>
</evidence>
<comment type="caution">
    <text evidence="13">The sequence shown here is derived from an EMBL/GenBank/DDBJ whole genome shotgun (WGS) entry which is preliminary data.</text>
</comment>
<keyword evidence="14" id="KW-1185">Reference proteome</keyword>
<keyword evidence="7 10" id="KW-0486">Methionine biosynthesis</keyword>
<evidence type="ECO:0000256" key="10">
    <source>
        <dbReference type="HAMAP-Rule" id="MF_00296"/>
    </source>
</evidence>
<dbReference type="SUPFAM" id="SSF53474">
    <property type="entry name" value="alpha/beta-Hydrolases"/>
    <property type="match status" value="1"/>
</dbReference>
<organism evidence="13 14">
    <name type="scientific">Methanobrevibacter filiformis</name>
    <dbReference type="NCBI Taxonomy" id="55758"/>
    <lineage>
        <taxon>Archaea</taxon>
        <taxon>Methanobacteriati</taxon>
        <taxon>Methanobacteriota</taxon>
        <taxon>Methanomada group</taxon>
        <taxon>Methanobacteria</taxon>
        <taxon>Methanobacteriales</taxon>
        <taxon>Methanobacteriaceae</taxon>
        <taxon>Methanobrevibacter</taxon>
    </lineage>
</organism>
<dbReference type="SUPFAM" id="SSF54631">
    <property type="entry name" value="CBS-domain pair"/>
    <property type="match status" value="1"/>
</dbReference>
<comment type="function">
    <text evidence="1 10">Transfers an acetyl group from acetyl-CoA to L-homoserine, forming acetyl-L-homoserine.</text>
</comment>
<comment type="subcellular location">
    <subcellularLocation>
        <location evidence="10">Cytoplasm</location>
    </subcellularLocation>
</comment>
<evidence type="ECO:0000256" key="11">
    <source>
        <dbReference type="PROSITE-ProRule" id="PRU00703"/>
    </source>
</evidence>
<evidence type="ECO:0000256" key="5">
    <source>
        <dbReference type="ARBA" id="ARBA00022679"/>
    </source>
</evidence>
<comment type="similarity">
    <text evidence="10">Belongs to the AB hydrolase superfamily. MetX family.</text>
</comment>
<dbReference type="InterPro" id="IPR000073">
    <property type="entry name" value="AB_hydrolase_1"/>
</dbReference>
<feature type="domain" description="CBS" evidence="12">
    <location>
        <begin position="436"/>
        <end position="488"/>
    </location>
</feature>
<keyword evidence="4 10" id="KW-0028">Amino-acid biosynthesis</keyword>
<dbReference type="GO" id="GO:0009086">
    <property type="term" value="P:methionine biosynthetic process"/>
    <property type="evidence" value="ECO:0007669"/>
    <property type="project" value="UniProtKB-UniRule"/>
</dbReference>
<name>A0A166FEC0_9EURY</name>
<dbReference type="GO" id="GO:0005737">
    <property type="term" value="C:cytoplasm"/>
    <property type="evidence" value="ECO:0007669"/>
    <property type="project" value="UniProtKB-SubCell"/>
</dbReference>
<dbReference type="Pfam" id="PF00571">
    <property type="entry name" value="CBS"/>
    <property type="match status" value="2"/>
</dbReference>
<dbReference type="OrthoDB" id="295172at2157"/>
<feature type="active site" evidence="10">
    <location>
        <position position="315"/>
    </location>
</feature>
<evidence type="ECO:0000259" key="12">
    <source>
        <dbReference type="PROSITE" id="PS51371"/>
    </source>
</evidence>
<dbReference type="InterPro" id="IPR029058">
    <property type="entry name" value="AB_hydrolase_fold"/>
</dbReference>
<feature type="binding site" evidence="10">
    <location>
        <position position="349"/>
    </location>
    <ligand>
        <name>substrate</name>
    </ligand>
</feature>
<evidence type="ECO:0000313" key="14">
    <source>
        <dbReference type="Proteomes" id="UP000077066"/>
    </source>
</evidence>
<dbReference type="EMBL" id="LWMT01000008">
    <property type="protein sequence ID" value="KZX17586.1"/>
    <property type="molecule type" value="Genomic_DNA"/>
</dbReference>
<dbReference type="PANTHER" id="PTHR32268">
    <property type="entry name" value="HOMOSERINE O-ACETYLTRANSFERASE"/>
    <property type="match status" value="1"/>
</dbReference>
<feature type="active site" description="Nucleophile" evidence="10">
    <location>
        <position position="152"/>
    </location>
</feature>
<dbReference type="RefSeq" id="WP_066970316.1">
    <property type="nucleotide sequence ID" value="NZ_LWMT01000008.1"/>
</dbReference>
<feature type="domain" description="CBS" evidence="12">
    <location>
        <begin position="375"/>
        <end position="435"/>
    </location>
</feature>
<dbReference type="InterPro" id="IPR046342">
    <property type="entry name" value="CBS_dom_sf"/>
</dbReference>
<dbReference type="InterPro" id="IPR000644">
    <property type="entry name" value="CBS_dom"/>
</dbReference>
<dbReference type="Pfam" id="PF00561">
    <property type="entry name" value="Abhydrolase_1"/>
    <property type="match status" value="1"/>
</dbReference>
<feature type="binding site" evidence="10">
    <location>
        <position position="221"/>
    </location>
    <ligand>
        <name>substrate</name>
    </ligand>
</feature>
<keyword evidence="6 11" id="KW-0129">CBS domain</keyword>
<protein>
    <recommendedName>
        <fullName evidence="10">Homoserine O-acetyltransferase</fullName>
        <shortName evidence="10">HAT</shortName>
        <ecNumber evidence="10">2.3.1.31</ecNumber>
    </recommendedName>
    <alternativeName>
        <fullName evidence="10">Homoserine transacetylase</fullName>
        <shortName evidence="10">HTA</shortName>
    </alternativeName>
</protein>
<dbReference type="PANTHER" id="PTHR32268:SF11">
    <property type="entry name" value="HOMOSERINE O-ACETYLTRANSFERASE"/>
    <property type="match status" value="1"/>
</dbReference>
<dbReference type="STRING" id="55758.MBFIL_00710"/>
<proteinExistence type="inferred from homology"/>
<evidence type="ECO:0000256" key="8">
    <source>
        <dbReference type="ARBA" id="ARBA00023315"/>
    </source>
</evidence>
<dbReference type="GO" id="GO:0004414">
    <property type="term" value="F:homoserine O-acetyltransferase activity"/>
    <property type="evidence" value="ECO:0007669"/>
    <property type="project" value="UniProtKB-UniRule"/>
</dbReference>
<gene>
    <name evidence="13" type="primary">metX</name>
    <name evidence="10" type="synonym">metXA</name>
    <name evidence="13" type="ORF">MBFIL_00710</name>
</gene>
<evidence type="ECO:0000256" key="1">
    <source>
        <dbReference type="ARBA" id="ARBA00003082"/>
    </source>
</evidence>
<evidence type="ECO:0000313" key="13">
    <source>
        <dbReference type="EMBL" id="KZX17586.1"/>
    </source>
</evidence>
<comment type="pathway">
    <text evidence="10">Amino-acid biosynthesis; L-methionine biosynthesis via de novo pathway; O-acetyl-L-homoserine from L-homoserine: step 1/1.</text>
</comment>
<dbReference type="NCBIfam" id="TIGR01392">
    <property type="entry name" value="homoserO_Ac_trn"/>
    <property type="match status" value="1"/>
</dbReference>
<dbReference type="Gene3D" id="1.10.1740.110">
    <property type="match status" value="1"/>
</dbReference>
<dbReference type="AlphaFoldDB" id="A0A166FEC0"/>
<comment type="caution">
    <text evidence="10">Lacks conserved residue(s) required for the propagation of feature annotation.</text>
</comment>
<dbReference type="Gene3D" id="3.40.50.1820">
    <property type="entry name" value="alpha/beta hydrolase"/>
    <property type="match status" value="1"/>
</dbReference>
<evidence type="ECO:0000256" key="2">
    <source>
        <dbReference type="ARBA" id="ARBA00011738"/>
    </source>
</evidence>
<dbReference type="EC" id="2.3.1.31" evidence="10"/>
<dbReference type="FunFam" id="1.10.1740.110:FF:000001">
    <property type="entry name" value="Homoserine O-acetyltransferase"/>
    <property type="match status" value="1"/>
</dbReference>
<keyword evidence="3 10" id="KW-0963">Cytoplasm</keyword>
<comment type="subunit">
    <text evidence="2 10">Homodimer.</text>
</comment>
<comment type="catalytic activity">
    <reaction evidence="9 10">
        <text>L-homoserine + acetyl-CoA = O-acetyl-L-homoserine + CoA</text>
        <dbReference type="Rhea" id="RHEA:13701"/>
        <dbReference type="ChEBI" id="CHEBI:57287"/>
        <dbReference type="ChEBI" id="CHEBI:57288"/>
        <dbReference type="ChEBI" id="CHEBI:57476"/>
        <dbReference type="ChEBI" id="CHEBI:57716"/>
        <dbReference type="EC" id="2.3.1.31"/>
    </reaction>
</comment>